<reference evidence="2 3" key="1">
    <citation type="submission" date="2018-10" db="EMBL/GenBank/DDBJ databases">
        <authorList>
            <person name="Ekblom R."/>
            <person name="Jareborg N."/>
        </authorList>
    </citation>
    <scope>NUCLEOTIDE SEQUENCE [LARGE SCALE GENOMIC DNA]</scope>
    <source>
        <tissue evidence="2">Muscle</tissue>
    </source>
</reference>
<dbReference type="Proteomes" id="UP000269945">
    <property type="component" value="Unassembled WGS sequence"/>
</dbReference>
<proteinExistence type="predicted"/>
<feature type="non-terminal residue" evidence="2">
    <location>
        <position position="1"/>
    </location>
</feature>
<keyword evidence="3" id="KW-1185">Reference proteome</keyword>
<feature type="compositionally biased region" description="Low complexity" evidence="1">
    <location>
        <begin position="67"/>
        <end position="82"/>
    </location>
</feature>
<name>A0A9X9M4L1_GULGU</name>
<organism evidence="2 3">
    <name type="scientific">Gulo gulo</name>
    <name type="common">Wolverine</name>
    <name type="synonym">Gluton</name>
    <dbReference type="NCBI Taxonomy" id="48420"/>
    <lineage>
        <taxon>Eukaryota</taxon>
        <taxon>Metazoa</taxon>
        <taxon>Chordata</taxon>
        <taxon>Craniata</taxon>
        <taxon>Vertebrata</taxon>
        <taxon>Euteleostomi</taxon>
        <taxon>Mammalia</taxon>
        <taxon>Eutheria</taxon>
        <taxon>Laurasiatheria</taxon>
        <taxon>Carnivora</taxon>
        <taxon>Caniformia</taxon>
        <taxon>Musteloidea</taxon>
        <taxon>Mustelidae</taxon>
        <taxon>Guloninae</taxon>
        <taxon>Gulo</taxon>
    </lineage>
</organism>
<feature type="non-terminal residue" evidence="2">
    <location>
        <position position="107"/>
    </location>
</feature>
<accession>A0A9X9M4L1</accession>
<evidence type="ECO:0000256" key="1">
    <source>
        <dbReference type="SAM" id="MobiDB-lite"/>
    </source>
</evidence>
<dbReference type="EMBL" id="CYRY02042729">
    <property type="protein sequence ID" value="VCX36610.1"/>
    <property type="molecule type" value="Genomic_DNA"/>
</dbReference>
<dbReference type="AlphaFoldDB" id="A0A9X9M4L1"/>
<comment type="caution">
    <text evidence="2">The sequence shown here is derived from an EMBL/GenBank/DDBJ whole genome shotgun (WGS) entry which is preliminary data.</text>
</comment>
<protein>
    <submittedName>
        <fullName evidence="2">Uncharacterized protein</fullName>
    </submittedName>
</protein>
<evidence type="ECO:0000313" key="2">
    <source>
        <dbReference type="EMBL" id="VCX36610.1"/>
    </source>
</evidence>
<feature type="compositionally biased region" description="Pro residues" evidence="1">
    <location>
        <begin position="22"/>
        <end position="33"/>
    </location>
</feature>
<evidence type="ECO:0000313" key="3">
    <source>
        <dbReference type="Proteomes" id="UP000269945"/>
    </source>
</evidence>
<sequence length="107" mass="11265">AKNAPSSRALHRNTETLTLTPNQPPSELSPPVPASCAPPIHVRSHSEQNCCNISQQAEVLARRRRAPGTGSPLGGPSPAAPRGKARVCPRKSIDPLGTFTWAPTCAL</sequence>
<feature type="region of interest" description="Disordered" evidence="1">
    <location>
        <begin position="63"/>
        <end position="87"/>
    </location>
</feature>
<gene>
    <name evidence="2" type="ORF">BN2614_LOCUS2</name>
</gene>
<feature type="region of interest" description="Disordered" evidence="1">
    <location>
        <begin position="1"/>
        <end position="39"/>
    </location>
</feature>